<name>D3RWZ5_FERPA</name>
<evidence type="ECO:0000313" key="3">
    <source>
        <dbReference type="EMBL" id="ADC65008.1"/>
    </source>
</evidence>
<accession>D3RWZ5</accession>
<dbReference type="RefSeq" id="WP_012965351.1">
    <property type="nucleotide sequence ID" value="NC_013849.1"/>
</dbReference>
<protein>
    <submittedName>
        <fullName evidence="3">NADH ubiquinone oxidoreductase 20 kDa subunit</fullName>
    </submittedName>
</protein>
<keyword evidence="1" id="KW-0560">Oxidoreductase</keyword>
<dbReference type="AlphaFoldDB" id="D3RWZ5"/>
<dbReference type="InterPro" id="IPR037024">
    <property type="entry name" value="NiFe_Hase_small_N_sf"/>
</dbReference>
<proteinExistence type="predicted"/>
<dbReference type="Proteomes" id="UP000002613">
    <property type="component" value="Chromosome"/>
</dbReference>
<dbReference type="GeneID" id="8778346"/>
<dbReference type="KEGG" id="fpl:Ferp_0840"/>
<evidence type="ECO:0000256" key="1">
    <source>
        <dbReference type="ARBA" id="ARBA00023002"/>
    </source>
</evidence>
<dbReference type="Gene3D" id="3.40.50.700">
    <property type="entry name" value="NADH:ubiquinone oxidoreductase-like, 20kDa subunit"/>
    <property type="match status" value="1"/>
</dbReference>
<dbReference type="EMBL" id="CP001899">
    <property type="protein sequence ID" value="ADC65008.1"/>
    <property type="molecule type" value="Genomic_DNA"/>
</dbReference>
<dbReference type="PANTHER" id="PTHR42845:SF2">
    <property type="entry name" value="F420-NON-REDUCING HYDROGENASE VHU SUBUNIT G"/>
    <property type="match status" value="1"/>
</dbReference>
<dbReference type="InterPro" id="IPR006137">
    <property type="entry name" value="NADH_UbQ_OxRdtase-like_20kDa"/>
</dbReference>
<dbReference type="GO" id="GO:0016491">
    <property type="term" value="F:oxidoreductase activity"/>
    <property type="evidence" value="ECO:0007669"/>
    <property type="project" value="UniProtKB-KW"/>
</dbReference>
<organism evidence="3 4">
    <name type="scientific">Ferroglobus placidus (strain DSM 10642 / AEDII12DO)</name>
    <dbReference type="NCBI Taxonomy" id="589924"/>
    <lineage>
        <taxon>Archaea</taxon>
        <taxon>Methanobacteriati</taxon>
        <taxon>Methanobacteriota</taxon>
        <taxon>Archaeoglobi</taxon>
        <taxon>Archaeoglobales</taxon>
        <taxon>Archaeoglobaceae</taxon>
        <taxon>Ferroglobus</taxon>
    </lineage>
</organism>
<dbReference type="PaxDb" id="589924-Ferp_0840"/>
<dbReference type="GO" id="GO:0051536">
    <property type="term" value="F:iron-sulfur cluster binding"/>
    <property type="evidence" value="ECO:0007669"/>
    <property type="project" value="InterPro"/>
</dbReference>
<dbReference type="InterPro" id="IPR051349">
    <property type="entry name" value="Hydrogenase_assoc-protein"/>
</dbReference>
<dbReference type="PANTHER" id="PTHR42845">
    <property type="entry name" value="COENZYME F420-REDUCING HYDROGENASE, GAMMA SUBUNIT"/>
    <property type="match status" value="1"/>
</dbReference>
<dbReference type="Pfam" id="PF01058">
    <property type="entry name" value="Oxidored_q6"/>
    <property type="match status" value="1"/>
</dbReference>
<feature type="domain" description="NADH:ubiquinone oxidoreductase-like 20kDa subunit" evidence="2">
    <location>
        <begin position="14"/>
        <end position="168"/>
    </location>
</feature>
<evidence type="ECO:0000259" key="2">
    <source>
        <dbReference type="Pfam" id="PF01058"/>
    </source>
</evidence>
<dbReference type="eggNOG" id="arCOG02472">
    <property type="taxonomic scope" value="Archaea"/>
</dbReference>
<evidence type="ECO:0000313" key="4">
    <source>
        <dbReference type="Proteomes" id="UP000002613"/>
    </source>
</evidence>
<reference evidence="3 4" key="2">
    <citation type="journal article" date="2011" name="Stand. Genomic Sci.">
        <title>Complete genome sequence of Ferroglobus placidus AEDII12DO.</title>
        <authorList>
            <person name="Anderson I."/>
            <person name="Risso C."/>
            <person name="Holmes D."/>
            <person name="Lucas S."/>
            <person name="Copeland A."/>
            <person name="Lapidus A."/>
            <person name="Cheng J.F."/>
            <person name="Bruce D."/>
            <person name="Goodwin L."/>
            <person name="Pitluck S."/>
            <person name="Saunders E."/>
            <person name="Brettin T."/>
            <person name="Detter J.C."/>
            <person name="Han C."/>
            <person name="Tapia R."/>
            <person name="Larimer F."/>
            <person name="Land M."/>
            <person name="Hauser L."/>
            <person name="Woyke T."/>
            <person name="Lovley D."/>
            <person name="Kyrpides N."/>
            <person name="Ivanova N."/>
        </authorList>
    </citation>
    <scope>NUCLEOTIDE SEQUENCE [LARGE SCALE GENOMIC DNA]</scope>
    <source>
        <strain evidence="4">DSM 10642 / AEDII12DO</strain>
    </source>
</reference>
<sequence>MKKIRLAFYTASGCSGCILSFFDLEEFFLSSERFSVVWAPMFTNSKLEDLEKIERIDLTFIEGSIRLSEHEEIVKILREKSEKVVALGTCAVFGGVPGLSNFYSDEEILSDVFDSDENAPKPRTLLDGKYELTLPEFKDEMKRVEEVIEVDHFVPGCPPSKNQLLKIIDFDFEERWIVEKTSVCSVCPRKVEEIKVSAVKRAFEKDDGRCFLLQGILCFGPLTPGNCEAACIKVNVPCRGCYGSFPNVRDFGAKFVDLISSIAEKNIAEELSRKYPSLARVIYAYTLPAAIINKKVRKG</sequence>
<keyword evidence="3" id="KW-0830">Ubiquinone</keyword>
<gene>
    <name evidence="3" type="ordered locus">Ferp_0840</name>
</gene>
<dbReference type="OrthoDB" id="37913at2157"/>
<reference evidence="4" key="1">
    <citation type="submission" date="2010-02" db="EMBL/GenBank/DDBJ databases">
        <title>Complete sequence of Ferroglobus placidus DSM 10642.</title>
        <authorList>
            <consortium name="US DOE Joint Genome Institute"/>
            <person name="Lucas S."/>
            <person name="Copeland A."/>
            <person name="Lapidus A."/>
            <person name="Cheng J.-F."/>
            <person name="Bruce D."/>
            <person name="Goodwin L."/>
            <person name="Pitluck S."/>
            <person name="Saunders E."/>
            <person name="Brettin T."/>
            <person name="Detter J.C."/>
            <person name="Han C."/>
            <person name="Tapia R."/>
            <person name="Larimer F."/>
            <person name="Land M."/>
            <person name="Hauser L."/>
            <person name="Kyrpides N."/>
            <person name="Ivanova N."/>
            <person name="Holmes D."/>
            <person name="Lovley D."/>
            <person name="Kyrpides N."/>
            <person name="Anderson I.J."/>
            <person name="Woyke T."/>
        </authorList>
    </citation>
    <scope>NUCLEOTIDE SEQUENCE [LARGE SCALE GENOMIC DNA]</scope>
    <source>
        <strain evidence="4">DSM 10642 / AEDII12DO</strain>
    </source>
</reference>
<dbReference type="SUPFAM" id="SSF56770">
    <property type="entry name" value="HydA/Nqo6-like"/>
    <property type="match status" value="1"/>
</dbReference>
<dbReference type="STRING" id="589924.Ferp_0840"/>
<keyword evidence="4" id="KW-1185">Reference proteome</keyword>
<dbReference type="HOGENOM" id="CLU_053270_0_0_2"/>